<evidence type="ECO:0000313" key="9">
    <source>
        <dbReference type="Proteomes" id="UP000092819"/>
    </source>
</evidence>
<evidence type="ECO:0000256" key="3">
    <source>
        <dbReference type="ARBA" id="ARBA00023125"/>
    </source>
</evidence>
<dbReference type="PANTHER" id="PTHR30349">
    <property type="entry name" value="PHAGE INTEGRASE-RELATED"/>
    <property type="match status" value="1"/>
</dbReference>
<dbReference type="AlphaFoldDB" id="A0A1C3JB06"/>
<evidence type="ECO:0000313" key="8">
    <source>
        <dbReference type="EMBL" id="SBT12324.1"/>
    </source>
</evidence>
<dbReference type="GO" id="GO:0015074">
    <property type="term" value="P:DNA integration"/>
    <property type="evidence" value="ECO:0007669"/>
    <property type="project" value="UniProtKB-KW"/>
</dbReference>
<evidence type="ECO:0000256" key="1">
    <source>
        <dbReference type="ARBA" id="ARBA00008857"/>
    </source>
</evidence>
<evidence type="ECO:0000256" key="4">
    <source>
        <dbReference type="ARBA" id="ARBA00023172"/>
    </source>
</evidence>
<comment type="similarity">
    <text evidence="1">Belongs to the 'phage' integrase family.</text>
</comment>
<keyword evidence="2" id="KW-0229">DNA integration</keyword>
<evidence type="ECO:0000256" key="5">
    <source>
        <dbReference type="PROSITE-ProRule" id="PRU01248"/>
    </source>
</evidence>
<name>A0A1C3JB06_9VIBR</name>
<dbReference type="Proteomes" id="UP000092819">
    <property type="component" value="Unassembled WGS sequence"/>
</dbReference>
<dbReference type="PROSITE" id="PS51898">
    <property type="entry name" value="TYR_RECOMBINASE"/>
    <property type="match status" value="1"/>
</dbReference>
<dbReference type="Gene3D" id="1.10.150.130">
    <property type="match status" value="1"/>
</dbReference>
<dbReference type="InterPro" id="IPR013762">
    <property type="entry name" value="Integrase-like_cat_sf"/>
</dbReference>
<keyword evidence="4" id="KW-0233">DNA recombination</keyword>
<dbReference type="InterPro" id="IPR004107">
    <property type="entry name" value="Integrase_SAM-like_N"/>
</dbReference>
<evidence type="ECO:0000259" key="6">
    <source>
        <dbReference type="PROSITE" id="PS51898"/>
    </source>
</evidence>
<dbReference type="GO" id="GO:0006310">
    <property type="term" value="P:DNA recombination"/>
    <property type="evidence" value="ECO:0007669"/>
    <property type="project" value="UniProtKB-KW"/>
</dbReference>
<dbReference type="InterPro" id="IPR050090">
    <property type="entry name" value="Tyrosine_recombinase_XerCD"/>
</dbReference>
<dbReference type="InterPro" id="IPR002104">
    <property type="entry name" value="Integrase_catalytic"/>
</dbReference>
<dbReference type="SUPFAM" id="SSF56349">
    <property type="entry name" value="DNA breaking-rejoining enzymes"/>
    <property type="match status" value="1"/>
</dbReference>
<dbReference type="GO" id="GO:0003677">
    <property type="term" value="F:DNA binding"/>
    <property type="evidence" value="ECO:0007669"/>
    <property type="project" value="UniProtKB-UniRule"/>
</dbReference>
<dbReference type="RefSeq" id="WP_065675778.1">
    <property type="nucleotide sequence ID" value="NZ_AP025463.1"/>
</dbReference>
<dbReference type="PROSITE" id="PS51900">
    <property type="entry name" value="CB"/>
    <property type="match status" value="1"/>
</dbReference>
<dbReference type="InterPro" id="IPR010998">
    <property type="entry name" value="Integrase_recombinase_N"/>
</dbReference>
<gene>
    <name evidence="8" type="primary">xerD_3</name>
    <name evidence="8" type="ORF">VCE7224_01066</name>
</gene>
<keyword evidence="3 5" id="KW-0238">DNA-binding</keyword>
<feature type="domain" description="Core-binding (CB)" evidence="7">
    <location>
        <begin position="7"/>
        <end position="87"/>
    </location>
</feature>
<dbReference type="EMBL" id="FLQZ01000021">
    <property type="protein sequence ID" value="SBT12324.1"/>
    <property type="molecule type" value="Genomic_DNA"/>
</dbReference>
<dbReference type="InterPro" id="IPR044068">
    <property type="entry name" value="CB"/>
</dbReference>
<evidence type="ECO:0000256" key="2">
    <source>
        <dbReference type="ARBA" id="ARBA00022908"/>
    </source>
</evidence>
<sequence>MTPSEQLRFDDLHQQHLTQLKLQGKRPKTIQAYSLAVRRITQYFDRCPDTLTIEDLRRYFSQLIGQVSWSTIKLDRCGLQFFYKHTLDKQWEWIGIVKPPKVKRLPNIISPEQVAQVINATRETRYKVLFLTIYTMGLRINEALHITIPDIDSHTMRVHIRHAKGGKDRLVPIPNRTLHALRRYWCTHRHPNLLFPSKGKCCDVSPNDQGAQKALKKVINECGIYKRITPHSLRHCFATHLLEQGLDLRSLQILLGHSSLNTTARYTQMTQLKLHDANQALNQLADKLRLDWELNV</sequence>
<reference evidence="9" key="1">
    <citation type="submission" date="2016-06" db="EMBL/GenBank/DDBJ databases">
        <authorList>
            <person name="Rodrigo-Torres L."/>
            <person name="Arahal D.R."/>
        </authorList>
    </citation>
    <scope>NUCLEOTIDE SEQUENCE [LARGE SCALE GENOMIC DNA]</scope>
    <source>
        <strain evidence="9">CECT 7224</strain>
    </source>
</reference>
<dbReference type="Pfam" id="PF00589">
    <property type="entry name" value="Phage_integrase"/>
    <property type="match status" value="1"/>
</dbReference>
<accession>A0A1C3JB06</accession>
<dbReference type="Pfam" id="PF13495">
    <property type="entry name" value="Phage_int_SAM_4"/>
    <property type="match status" value="1"/>
</dbReference>
<dbReference type="PANTHER" id="PTHR30349:SF64">
    <property type="entry name" value="PROPHAGE INTEGRASE INTD-RELATED"/>
    <property type="match status" value="1"/>
</dbReference>
<proteinExistence type="inferred from homology"/>
<feature type="domain" description="Tyr recombinase" evidence="6">
    <location>
        <begin position="104"/>
        <end position="286"/>
    </location>
</feature>
<dbReference type="InterPro" id="IPR011010">
    <property type="entry name" value="DNA_brk_join_enz"/>
</dbReference>
<evidence type="ECO:0000259" key="7">
    <source>
        <dbReference type="PROSITE" id="PS51900"/>
    </source>
</evidence>
<organism evidence="8 9">
    <name type="scientific">Vibrio celticus</name>
    <dbReference type="NCBI Taxonomy" id="446372"/>
    <lineage>
        <taxon>Bacteria</taxon>
        <taxon>Pseudomonadati</taxon>
        <taxon>Pseudomonadota</taxon>
        <taxon>Gammaproteobacteria</taxon>
        <taxon>Vibrionales</taxon>
        <taxon>Vibrionaceae</taxon>
        <taxon>Vibrio</taxon>
    </lineage>
</organism>
<keyword evidence="9" id="KW-1185">Reference proteome</keyword>
<dbReference type="Gene3D" id="1.10.443.10">
    <property type="entry name" value="Intergrase catalytic core"/>
    <property type="match status" value="1"/>
</dbReference>
<protein>
    <submittedName>
        <fullName evidence="8">Tyrosine recombinase XerD</fullName>
    </submittedName>
</protein>